<gene>
    <name evidence="2" type="ORF">VE25_12090</name>
</gene>
<sequence length="286" mass="31015">MNDQPSSTPVASHASASARPMARVSLKWGMVEAGPLSILEKFQLLKDLGFDGVELDSPNDLPLDEVIEARDRTGLAIPGVVNSRHWKVPLTDPDPAVRAACVESMVTALHDAKRCGASTVLLVPGVVNATTSYAQAYDRAIEEISKLVPHAEETGVAIALENVWNDFLLSPLEAARFVDAFDHPLIGWYFDVGNVLRYGRPAHWIEALGHRILKVDVKEFSLARMNAEGPWKGFEVELGDGDCDWPAVNRALAGIGYSGWVSAEVPGGDRDRLAAIRERMAKIAAA</sequence>
<dbReference type="PANTHER" id="PTHR12110">
    <property type="entry name" value="HYDROXYPYRUVATE ISOMERASE"/>
    <property type="match status" value="1"/>
</dbReference>
<organism evidence="2 3">
    <name type="scientific">Devosia geojensis</name>
    <dbReference type="NCBI Taxonomy" id="443610"/>
    <lineage>
        <taxon>Bacteria</taxon>
        <taxon>Pseudomonadati</taxon>
        <taxon>Pseudomonadota</taxon>
        <taxon>Alphaproteobacteria</taxon>
        <taxon>Hyphomicrobiales</taxon>
        <taxon>Devosiaceae</taxon>
        <taxon>Devosia</taxon>
    </lineage>
</organism>
<comment type="caution">
    <text evidence="2">The sequence shown here is derived from an EMBL/GenBank/DDBJ whole genome shotgun (WGS) entry which is preliminary data.</text>
</comment>
<evidence type="ECO:0000259" key="1">
    <source>
        <dbReference type="Pfam" id="PF01261"/>
    </source>
</evidence>
<dbReference type="Gene3D" id="3.20.20.150">
    <property type="entry name" value="Divalent-metal-dependent TIM barrel enzymes"/>
    <property type="match status" value="1"/>
</dbReference>
<dbReference type="InterPro" id="IPR013022">
    <property type="entry name" value="Xyl_isomerase-like_TIM-brl"/>
</dbReference>
<name>A0A0F5FRT8_9HYPH</name>
<dbReference type="PATRIC" id="fig|443610.3.peg.629"/>
<dbReference type="AlphaFoldDB" id="A0A0F5FRT8"/>
<dbReference type="EMBL" id="JZEX01000113">
    <property type="protein sequence ID" value="KKB11566.1"/>
    <property type="molecule type" value="Genomic_DNA"/>
</dbReference>
<evidence type="ECO:0000313" key="3">
    <source>
        <dbReference type="Proteomes" id="UP000033632"/>
    </source>
</evidence>
<keyword evidence="2" id="KW-0413">Isomerase</keyword>
<dbReference type="SUPFAM" id="SSF51658">
    <property type="entry name" value="Xylose isomerase-like"/>
    <property type="match status" value="1"/>
</dbReference>
<evidence type="ECO:0000313" key="2">
    <source>
        <dbReference type="EMBL" id="KKB11566.1"/>
    </source>
</evidence>
<dbReference type="STRING" id="443610.VE25_12090"/>
<dbReference type="Proteomes" id="UP000033632">
    <property type="component" value="Unassembled WGS sequence"/>
</dbReference>
<dbReference type="PANTHER" id="PTHR12110:SF53">
    <property type="entry name" value="BLR5974 PROTEIN"/>
    <property type="match status" value="1"/>
</dbReference>
<proteinExistence type="predicted"/>
<dbReference type="InterPro" id="IPR050312">
    <property type="entry name" value="IolE/XylAMocC-like"/>
</dbReference>
<accession>A0A0F5FRT8</accession>
<dbReference type="InterPro" id="IPR036237">
    <property type="entry name" value="Xyl_isomerase-like_sf"/>
</dbReference>
<protein>
    <submittedName>
        <fullName evidence="2">Xylose isomerase</fullName>
    </submittedName>
</protein>
<feature type="domain" description="Xylose isomerase-like TIM barrel" evidence="1">
    <location>
        <begin position="42"/>
        <end position="281"/>
    </location>
</feature>
<dbReference type="GO" id="GO:0016853">
    <property type="term" value="F:isomerase activity"/>
    <property type="evidence" value="ECO:0007669"/>
    <property type="project" value="UniProtKB-KW"/>
</dbReference>
<dbReference type="Pfam" id="PF01261">
    <property type="entry name" value="AP_endonuc_2"/>
    <property type="match status" value="1"/>
</dbReference>
<reference evidence="2 3" key="1">
    <citation type="submission" date="2015-03" db="EMBL/GenBank/DDBJ databases">
        <authorList>
            <person name="Hassan Y.I."/>
            <person name="Lepp D."/>
            <person name="Li X.-Z."/>
            <person name="Zhou T."/>
        </authorList>
    </citation>
    <scope>NUCLEOTIDE SEQUENCE [LARGE SCALE GENOMIC DNA]</scope>
    <source>
        <strain evidence="2 3">BD-c194</strain>
    </source>
</reference>
<keyword evidence="3" id="KW-1185">Reference proteome</keyword>
<dbReference type="RefSeq" id="WP_046108923.1">
    <property type="nucleotide sequence ID" value="NZ_JZEX01000113.1"/>
</dbReference>